<dbReference type="AlphaFoldDB" id="A0A132NW58"/>
<dbReference type="OrthoDB" id="10248361at2759"/>
<comment type="caution">
    <text evidence="1">The sequence shown here is derived from an EMBL/GenBank/DDBJ whole genome shotgun (WGS) entry which is preliminary data.</text>
</comment>
<dbReference type="EMBL" id="JXTI01000037">
    <property type="protein sequence ID" value="KWX14304.1"/>
    <property type="molecule type" value="Genomic_DNA"/>
</dbReference>
<reference evidence="1 2" key="1">
    <citation type="journal article" date="2015" name="Mol. Biochem. Parasitol.">
        <title>Identification of polymorphic genes for use in assemblage B genotyping assays through comparative genomics of multiple assemblage B Giardia duodenalis isolates.</title>
        <authorList>
            <person name="Wielinga C."/>
            <person name="Thompson R.C."/>
            <person name="Monis P."/>
            <person name="Ryan U."/>
        </authorList>
    </citation>
    <scope>NUCLEOTIDE SEQUENCE [LARGE SCALE GENOMIC DNA]</scope>
    <source>
        <strain evidence="1 2">BAH15c1</strain>
    </source>
</reference>
<name>A0A132NW58_GIAIN</name>
<sequence>MWPNPNCSSSACEEHGQCDCYTCCNRARHYKRVCQCVGLCHCGKTNVPPGNDTFNYHSLNPYALPCQGIDPHTNICHIKPLRPTCAVPVPNRYIYKFPHNLDIEGRFSCVPHPKNQTCCGHASSGLMDLATVPYPPWVPEESQLPGTDRVGYAGAQRENNEVSLTSMDRTPAFFDWESRNRSIEQARQNALYEKSWAHAGMESRLKNGTDNVYTYGQKTGPVNSRRDFQSLIRPRSVQEVSIGNPLEYGHNSFTNKPDCKKELAMLQSNGRVTSIRNWSGVATANY</sequence>
<accession>A0A132NW58</accession>
<organism evidence="1 2">
    <name type="scientific">Giardia duodenalis assemblage B</name>
    <dbReference type="NCBI Taxonomy" id="1394984"/>
    <lineage>
        <taxon>Eukaryota</taxon>
        <taxon>Metamonada</taxon>
        <taxon>Diplomonadida</taxon>
        <taxon>Hexamitidae</taxon>
        <taxon>Giardiinae</taxon>
        <taxon>Giardia</taxon>
    </lineage>
</organism>
<dbReference type="VEuPathDB" id="GiardiaDB:QR46_1693"/>
<evidence type="ECO:0000313" key="2">
    <source>
        <dbReference type="Proteomes" id="UP000070089"/>
    </source>
</evidence>
<proteinExistence type="predicted"/>
<dbReference type="Proteomes" id="UP000070089">
    <property type="component" value="Unassembled WGS sequence"/>
</dbReference>
<evidence type="ECO:0000313" key="1">
    <source>
        <dbReference type="EMBL" id="KWX14304.1"/>
    </source>
</evidence>
<gene>
    <name evidence="1" type="ORF">QR46_1693</name>
</gene>
<protein>
    <submittedName>
        <fullName evidence="1">Uncharacterized protein</fullName>
    </submittedName>
</protein>